<name>A0A9E7L7N3_9LILI</name>
<feature type="compositionally biased region" description="Basic and acidic residues" evidence="1">
    <location>
        <begin position="132"/>
        <end position="147"/>
    </location>
</feature>
<feature type="compositionally biased region" description="Basic residues" evidence="1">
    <location>
        <begin position="15"/>
        <end position="25"/>
    </location>
</feature>
<feature type="region of interest" description="Disordered" evidence="1">
    <location>
        <begin position="1"/>
        <end position="157"/>
    </location>
</feature>
<feature type="non-terminal residue" evidence="2">
    <location>
        <position position="1"/>
    </location>
</feature>
<proteinExistence type="predicted"/>
<dbReference type="OrthoDB" id="5511210at2759"/>
<protein>
    <submittedName>
        <fullName evidence="2">Heat shock</fullName>
    </submittedName>
</protein>
<dbReference type="AlphaFoldDB" id="A0A9E7L7N3"/>
<keyword evidence="3" id="KW-1185">Reference proteome</keyword>
<sequence>RRSLPHPGADTLHRPQGRGRARPRTRRLEGDPPRAPHLPRRPSVVFACRSLTWPSTSRRGEEGRHQGRGGGEPGAEDNGREEGRGGGGGREVAPGRADGRQVLAAVPAAGQRRPGRRQGPPGGRRAAGDGAEACRGDKEAAEADQHRAGGRQGWRGHQGLQGSWVIIIYIYLPI</sequence>
<evidence type="ECO:0000256" key="1">
    <source>
        <dbReference type="SAM" id="MobiDB-lite"/>
    </source>
</evidence>
<accession>A0A9E7L7N3</accession>
<reference evidence="2" key="1">
    <citation type="submission" date="2022-05" db="EMBL/GenBank/DDBJ databases">
        <title>The Musa troglodytarum L. genome provides insights into the mechanism of non-climacteric behaviour and enrichment of carotenoids.</title>
        <authorList>
            <person name="Wang J."/>
        </authorList>
    </citation>
    <scope>NUCLEOTIDE SEQUENCE</scope>
    <source>
        <tissue evidence="2">Leaf</tissue>
    </source>
</reference>
<organism evidence="2 3">
    <name type="scientific">Musa troglodytarum</name>
    <name type="common">fe'i banana</name>
    <dbReference type="NCBI Taxonomy" id="320322"/>
    <lineage>
        <taxon>Eukaryota</taxon>
        <taxon>Viridiplantae</taxon>
        <taxon>Streptophyta</taxon>
        <taxon>Embryophyta</taxon>
        <taxon>Tracheophyta</taxon>
        <taxon>Spermatophyta</taxon>
        <taxon>Magnoliopsida</taxon>
        <taxon>Liliopsida</taxon>
        <taxon>Zingiberales</taxon>
        <taxon>Musaceae</taxon>
        <taxon>Musa</taxon>
    </lineage>
</organism>
<evidence type="ECO:0000313" key="2">
    <source>
        <dbReference type="EMBL" id="URE43536.1"/>
    </source>
</evidence>
<gene>
    <name evidence="2" type="ORF">MUK42_14354</name>
</gene>
<evidence type="ECO:0000313" key="3">
    <source>
        <dbReference type="Proteomes" id="UP001055439"/>
    </source>
</evidence>
<dbReference type="EMBL" id="CP097511">
    <property type="protein sequence ID" value="URE43536.1"/>
    <property type="molecule type" value="Genomic_DNA"/>
</dbReference>
<dbReference type="Proteomes" id="UP001055439">
    <property type="component" value="Chromosome 9"/>
</dbReference>
<keyword evidence="2" id="KW-0346">Stress response</keyword>